<comment type="caution">
    <text evidence="2">The sequence shown here is derived from an EMBL/GenBank/DDBJ whole genome shotgun (WGS) entry which is preliminary data.</text>
</comment>
<evidence type="ECO:0000256" key="1">
    <source>
        <dbReference type="SAM" id="Phobius"/>
    </source>
</evidence>
<evidence type="ECO:0000313" key="3">
    <source>
        <dbReference type="Proteomes" id="UP000234865"/>
    </source>
</evidence>
<organism evidence="2 3">
    <name type="scientific">Lactococcus lactis subsp. lactis</name>
    <name type="common">Streptococcus lactis</name>
    <dbReference type="NCBI Taxonomy" id="1360"/>
    <lineage>
        <taxon>Bacteria</taxon>
        <taxon>Bacillati</taxon>
        <taxon>Bacillota</taxon>
        <taxon>Bacilli</taxon>
        <taxon>Lactobacillales</taxon>
        <taxon>Streptococcaceae</taxon>
        <taxon>Lactococcus</taxon>
    </lineage>
</organism>
<keyword evidence="1" id="KW-1133">Transmembrane helix</keyword>
<feature type="transmembrane region" description="Helical" evidence="1">
    <location>
        <begin position="145"/>
        <end position="167"/>
    </location>
</feature>
<keyword evidence="1" id="KW-0472">Membrane</keyword>
<dbReference type="Proteomes" id="UP000234865">
    <property type="component" value="Unassembled WGS sequence"/>
</dbReference>
<protein>
    <submittedName>
        <fullName evidence="2">Uncharacterized protein</fullName>
    </submittedName>
</protein>
<dbReference type="AlphaFoldDB" id="A0A2N5WAM0"/>
<proteinExistence type="predicted"/>
<dbReference type="EMBL" id="PKRZ01000001">
    <property type="protein sequence ID" value="PLW59293.1"/>
    <property type="molecule type" value="Genomic_DNA"/>
</dbReference>
<gene>
    <name evidence="2" type="ORF">CYU10_000143</name>
</gene>
<reference evidence="3" key="1">
    <citation type="submission" date="2016-08" db="EMBL/GenBank/DDBJ databases">
        <title>Comparative genomics of Lactococcus lactis strain WFLU12 isolated from the gastrointestinal tract of wild olive flounder (Paralichythys olivaceus).</title>
        <authorList>
            <person name="Nguyen T.L."/>
            <person name="Kim D.-H."/>
        </authorList>
    </citation>
    <scope>NUCLEOTIDE SEQUENCE [LARGE SCALE GENOMIC DNA]</scope>
    <source>
        <strain evidence="3">WFLU12</strain>
    </source>
</reference>
<keyword evidence="1" id="KW-0812">Transmembrane</keyword>
<evidence type="ECO:0000313" key="2">
    <source>
        <dbReference type="EMBL" id="PLW59293.1"/>
    </source>
</evidence>
<accession>A0A2N5WAM0</accession>
<dbReference type="RefSeq" id="WP_095586352.1">
    <property type="nucleotide sequence ID" value="NZ_PKRZ01000001.1"/>
</dbReference>
<sequence length="188" mass="21453">MEVVNNSEVTKELLKTLLEKPDDQSTFEITSLMLSYTPGAFKNYEVISDYVYHLSDDTFDRLKTYFYETKNFDVPSFQNLRGKIDEGLSDDKVYVLDKFERHVKLACSQREFILANVRTANNIVDDIALKSDKTYKELSDTKTKIYSEFIAILGIFTAISFALMGSIQTFGTVFSKVDNPSSALWGLL</sequence>
<name>A0A2N5WAM0_LACLL</name>